<dbReference type="InterPro" id="IPR051223">
    <property type="entry name" value="Polycystin"/>
</dbReference>
<keyword evidence="5 7" id="KW-0472">Membrane</keyword>
<organism evidence="11 12">
    <name type="scientific">Aphanomyces stellatus</name>
    <dbReference type="NCBI Taxonomy" id="120398"/>
    <lineage>
        <taxon>Eukaryota</taxon>
        <taxon>Sar</taxon>
        <taxon>Stramenopiles</taxon>
        <taxon>Oomycota</taxon>
        <taxon>Saprolegniomycetes</taxon>
        <taxon>Saprolegniales</taxon>
        <taxon>Verrucalvaceae</taxon>
        <taxon>Aphanomyces</taxon>
    </lineage>
</organism>
<feature type="domain" description="Polycystin" evidence="9">
    <location>
        <begin position="292"/>
        <end position="367"/>
    </location>
</feature>
<dbReference type="Pfam" id="PF08016">
    <property type="entry name" value="PKD_channel"/>
    <property type="match status" value="1"/>
</dbReference>
<feature type="transmembrane region" description="Helical" evidence="7">
    <location>
        <begin position="579"/>
        <end position="600"/>
    </location>
</feature>
<feature type="transmembrane region" description="Helical" evidence="7">
    <location>
        <begin position="50"/>
        <end position="68"/>
    </location>
</feature>
<evidence type="ECO:0000256" key="4">
    <source>
        <dbReference type="ARBA" id="ARBA00022989"/>
    </source>
</evidence>
<keyword evidence="3 7" id="KW-0812">Transmembrane</keyword>
<dbReference type="InterPro" id="IPR013122">
    <property type="entry name" value="PKD1_2_channel"/>
</dbReference>
<evidence type="ECO:0000259" key="9">
    <source>
        <dbReference type="Pfam" id="PF20519"/>
    </source>
</evidence>
<reference evidence="11 12" key="1">
    <citation type="submission" date="2019-03" db="EMBL/GenBank/DDBJ databases">
        <authorList>
            <person name="Gaulin E."/>
            <person name="Dumas B."/>
        </authorList>
    </citation>
    <scope>NUCLEOTIDE SEQUENCE [LARGE SCALE GENOMIC DNA]</scope>
    <source>
        <strain evidence="11">CBS 568.67</strain>
    </source>
</reference>
<dbReference type="InterPro" id="IPR046791">
    <property type="entry name" value="Polycystin_dom"/>
</dbReference>
<evidence type="ECO:0000313" key="10">
    <source>
        <dbReference type="EMBL" id="KAF0682845.1"/>
    </source>
</evidence>
<evidence type="ECO:0000256" key="3">
    <source>
        <dbReference type="ARBA" id="ARBA00022692"/>
    </source>
</evidence>
<evidence type="ECO:0000256" key="1">
    <source>
        <dbReference type="ARBA" id="ARBA00004141"/>
    </source>
</evidence>
<keyword evidence="12" id="KW-1185">Reference proteome</keyword>
<dbReference type="Proteomes" id="UP000332933">
    <property type="component" value="Unassembled WGS sequence"/>
</dbReference>
<protein>
    <submittedName>
        <fullName evidence="11">Aste57867_25068 protein</fullName>
    </submittedName>
</protein>
<feature type="domain" description="Polycystin" evidence="9">
    <location>
        <begin position="101"/>
        <end position="196"/>
    </location>
</feature>
<feature type="transmembrane region" description="Helical" evidence="7">
    <location>
        <begin position="505"/>
        <end position="532"/>
    </location>
</feature>
<dbReference type="PANTHER" id="PTHR10877:SF183">
    <property type="entry name" value="AT14535P-RELATED"/>
    <property type="match status" value="1"/>
</dbReference>
<dbReference type="OrthoDB" id="444119at2759"/>
<reference evidence="10" key="2">
    <citation type="submission" date="2019-06" db="EMBL/GenBank/DDBJ databases">
        <title>Genomics analysis of Aphanomyces spp. identifies a new class of oomycete effector associated with host adaptation.</title>
        <authorList>
            <person name="Gaulin E."/>
        </authorList>
    </citation>
    <scope>NUCLEOTIDE SEQUENCE</scope>
    <source>
        <strain evidence="10">CBS 578.67</strain>
    </source>
</reference>
<feature type="domain" description="Polycystin cation channel PKD1/PKD2" evidence="8">
    <location>
        <begin position="385"/>
        <end position="606"/>
    </location>
</feature>
<feature type="transmembrane region" description="Helical" evidence="7">
    <location>
        <begin position="384"/>
        <end position="406"/>
    </location>
</feature>
<accession>A0A485LWK8</accession>
<evidence type="ECO:0000256" key="6">
    <source>
        <dbReference type="SAM" id="MobiDB-lite"/>
    </source>
</evidence>
<dbReference type="AlphaFoldDB" id="A0A485LWK8"/>
<feature type="region of interest" description="Disordered" evidence="6">
    <location>
        <begin position="1"/>
        <end position="41"/>
    </location>
</feature>
<keyword evidence="4 7" id="KW-1133">Transmembrane helix</keyword>
<dbReference type="EMBL" id="CAADRA010007508">
    <property type="protein sequence ID" value="VFU01699.1"/>
    <property type="molecule type" value="Genomic_DNA"/>
</dbReference>
<dbReference type="EMBL" id="VJMH01007482">
    <property type="protein sequence ID" value="KAF0682845.1"/>
    <property type="molecule type" value="Genomic_DNA"/>
</dbReference>
<evidence type="ECO:0000313" key="12">
    <source>
        <dbReference type="Proteomes" id="UP000332933"/>
    </source>
</evidence>
<name>A0A485LWK8_9STRA</name>
<evidence type="ECO:0000313" key="11">
    <source>
        <dbReference type="EMBL" id="VFU01699.1"/>
    </source>
</evidence>
<evidence type="ECO:0000256" key="5">
    <source>
        <dbReference type="ARBA" id="ARBA00023136"/>
    </source>
</evidence>
<feature type="transmembrane region" description="Helical" evidence="7">
    <location>
        <begin position="426"/>
        <end position="448"/>
    </location>
</feature>
<evidence type="ECO:0000256" key="7">
    <source>
        <dbReference type="SAM" id="Phobius"/>
    </source>
</evidence>
<evidence type="ECO:0000259" key="8">
    <source>
        <dbReference type="Pfam" id="PF08016"/>
    </source>
</evidence>
<evidence type="ECO:0000256" key="2">
    <source>
        <dbReference type="ARBA" id="ARBA00007200"/>
    </source>
</evidence>
<comment type="similarity">
    <text evidence="2">Belongs to the polycystin family.</text>
</comment>
<dbReference type="GO" id="GO:0016020">
    <property type="term" value="C:membrane"/>
    <property type="evidence" value="ECO:0007669"/>
    <property type="project" value="UniProtKB-SubCell"/>
</dbReference>
<dbReference type="PANTHER" id="PTHR10877">
    <property type="entry name" value="POLYCYSTIN FAMILY MEMBER"/>
    <property type="match status" value="1"/>
</dbReference>
<dbReference type="Pfam" id="PF20519">
    <property type="entry name" value="Polycystin_dom"/>
    <property type="match status" value="2"/>
</dbReference>
<proteinExistence type="inferred from homology"/>
<sequence length="730" mass="78405">MLSGSNNTLEKVHPEAAGMAKAPATARVASPPTAKRPSDVAPPYGSGREAACFLVFLVLFLVVTAYNHSPTTTFFFGESVRRAVAGTLFPSGDGSGIAIAYDSMQTIPDVWNWVQGPLVQTLYSIRIASPATNGSNTTSSQTVALANVRVGGVRLRQIRVAPNSCTVQDEYSPLVAYCYGPLTYSTESSAGFGPVQNSYNVSHAAAYVFASTYFGPSPTYANLMTCISACGVSVGSIYGLDKARYKLEYSNECSLSCTCFYSGASCAAPPGGTPAPLYTYTWTPPVEPSLMGLFGDIPGSGFVIDLPPNATAAIAAVQQLQRQNFLDVGSRALVVEFAVFNPTLQLVDNVQLVVEFPPTGGVAPSMTASILDLSAYSSSAGGKVFFEAALVVCVVIYAGEILVRVYRHNPATLSTGYFDSGWNQLHGVNIALFVAVITLRLLAINLMYGSGAVNIVTATNPTDVFAYLRALATLSVQERSINAVNAVLIWLGLLKYTQMSRRMYFVVRMLCLAVTDLLSAILLFFICLLGYAQAGFLAFSTDAPAFRTFGQSLVSVFQALTFRFDYHDLVQANPGLAPVYLITFYILLVLVCVNIFVAVLHDAFTTAHKQQSASSTTLFPFAHGLAATLSFWLKREWVAIKFGRAAAAKLEMDVPKKPLRQANPSDDMAGTLHPYMAMEMQALSEKLTLMMKAHDDKRGKLDGIESMLRAIEDTCMELKVDKTTGGAAPV</sequence>
<dbReference type="Gene3D" id="1.10.287.70">
    <property type="match status" value="1"/>
</dbReference>
<gene>
    <name evidence="11" type="primary">Aste57867_25068</name>
    <name evidence="10" type="ORF">As57867_024990</name>
    <name evidence="11" type="ORF">ASTE57867_25068</name>
</gene>
<comment type="subcellular location">
    <subcellularLocation>
        <location evidence="1">Membrane</location>
        <topology evidence="1">Multi-pass membrane protein</topology>
    </subcellularLocation>
</comment>